<dbReference type="Proteomes" id="UP001189429">
    <property type="component" value="Unassembled WGS sequence"/>
</dbReference>
<keyword evidence="3" id="KW-1185">Reference proteome</keyword>
<evidence type="ECO:0000313" key="2">
    <source>
        <dbReference type="EMBL" id="CAK0862043.1"/>
    </source>
</evidence>
<sequence length="120" mass="12123">MSAAPWSGAEALAPRPPAADMISPAAPAFAFVLGAAARAGAGSFLGTAPVAAGSTHRWYRREPTSPAAVRQPAAGKTAGRGSRRRRCPAGCCCRRAAQAARGATLQAVVEGIHNTLPCDS</sequence>
<reference evidence="2" key="1">
    <citation type="submission" date="2023-10" db="EMBL/GenBank/DDBJ databases">
        <authorList>
            <person name="Chen Y."/>
            <person name="Shah S."/>
            <person name="Dougan E. K."/>
            <person name="Thang M."/>
            <person name="Chan C."/>
        </authorList>
    </citation>
    <scope>NUCLEOTIDE SEQUENCE [LARGE SCALE GENOMIC DNA]</scope>
</reference>
<evidence type="ECO:0000256" key="1">
    <source>
        <dbReference type="SAM" id="MobiDB-lite"/>
    </source>
</evidence>
<dbReference type="EMBL" id="CAUYUJ010016119">
    <property type="protein sequence ID" value="CAK0862043.1"/>
    <property type="molecule type" value="Genomic_DNA"/>
</dbReference>
<feature type="region of interest" description="Disordered" evidence="1">
    <location>
        <begin position="61"/>
        <end position="84"/>
    </location>
</feature>
<evidence type="ECO:0000313" key="3">
    <source>
        <dbReference type="Proteomes" id="UP001189429"/>
    </source>
</evidence>
<proteinExistence type="predicted"/>
<comment type="caution">
    <text evidence="2">The sequence shown here is derived from an EMBL/GenBank/DDBJ whole genome shotgun (WGS) entry which is preliminary data.</text>
</comment>
<name>A0ABN9UQD2_9DINO</name>
<organism evidence="2 3">
    <name type="scientific">Prorocentrum cordatum</name>
    <dbReference type="NCBI Taxonomy" id="2364126"/>
    <lineage>
        <taxon>Eukaryota</taxon>
        <taxon>Sar</taxon>
        <taxon>Alveolata</taxon>
        <taxon>Dinophyceae</taxon>
        <taxon>Prorocentrales</taxon>
        <taxon>Prorocentraceae</taxon>
        <taxon>Prorocentrum</taxon>
    </lineage>
</organism>
<gene>
    <name evidence="2" type="ORF">PCOR1329_LOCUS50557</name>
</gene>
<protein>
    <submittedName>
        <fullName evidence="2">Uncharacterized protein</fullName>
    </submittedName>
</protein>
<accession>A0ABN9UQD2</accession>